<sequence length="102" mass="11020">MCLQGLLPSAPSSLQLASFQMFSHVLFLLNIGCSFACLGGGLRGDFDGGQTVQNPTFNIEISPPTSWTYYGPNAIANRAFFIGQPATKPEAEKTLFWTSKAQ</sequence>
<proteinExistence type="predicted"/>
<organism evidence="2 3">
    <name type="scientific">Steinernema carpocapsae</name>
    <name type="common">Entomopathogenic nematode</name>
    <dbReference type="NCBI Taxonomy" id="34508"/>
    <lineage>
        <taxon>Eukaryota</taxon>
        <taxon>Metazoa</taxon>
        <taxon>Ecdysozoa</taxon>
        <taxon>Nematoda</taxon>
        <taxon>Chromadorea</taxon>
        <taxon>Rhabditida</taxon>
        <taxon>Tylenchina</taxon>
        <taxon>Panagrolaimomorpha</taxon>
        <taxon>Strongyloidoidea</taxon>
        <taxon>Steinernematidae</taxon>
        <taxon>Steinernema</taxon>
    </lineage>
</organism>
<name>A0A4U5M0W8_STECR</name>
<reference evidence="2 3" key="2">
    <citation type="journal article" date="2019" name="G3 (Bethesda)">
        <title>Hybrid Assembly of the Genome of the Entomopathogenic Nematode Steinernema carpocapsae Identifies the X-Chromosome.</title>
        <authorList>
            <person name="Serra L."/>
            <person name="Macchietto M."/>
            <person name="Macias-Munoz A."/>
            <person name="McGill C.J."/>
            <person name="Rodriguez I.M."/>
            <person name="Rodriguez B."/>
            <person name="Murad R."/>
            <person name="Mortazavi A."/>
        </authorList>
    </citation>
    <scope>NUCLEOTIDE SEQUENCE [LARGE SCALE GENOMIC DNA]</scope>
    <source>
        <strain evidence="2 3">ALL</strain>
    </source>
</reference>
<evidence type="ECO:0000313" key="2">
    <source>
        <dbReference type="EMBL" id="TKR62290.1"/>
    </source>
</evidence>
<dbReference type="AlphaFoldDB" id="A0A4U5M0W8"/>
<gene>
    <name evidence="2" type="ORF">L596_026272</name>
</gene>
<keyword evidence="1" id="KW-0472">Membrane</keyword>
<accession>A0A4U5M0W8</accession>
<reference evidence="2 3" key="1">
    <citation type="journal article" date="2015" name="Genome Biol.">
        <title>Comparative genomics of Steinernema reveals deeply conserved gene regulatory networks.</title>
        <authorList>
            <person name="Dillman A.R."/>
            <person name="Macchietto M."/>
            <person name="Porter C.F."/>
            <person name="Rogers A."/>
            <person name="Williams B."/>
            <person name="Antoshechkin I."/>
            <person name="Lee M.M."/>
            <person name="Goodwin Z."/>
            <person name="Lu X."/>
            <person name="Lewis E.E."/>
            <person name="Goodrich-Blair H."/>
            <person name="Stock S.P."/>
            <person name="Adams B.J."/>
            <person name="Sternberg P.W."/>
            <person name="Mortazavi A."/>
        </authorList>
    </citation>
    <scope>NUCLEOTIDE SEQUENCE [LARGE SCALE GENOMIC DNA]</scope>
    <source>
        <strain evidence="2 3">ALL</strain>
    </source>
</reference>
<keyword evidence="1" id="KW-1133">Transmembrane helix</keyword>
<dbReference type="EMBL" id="AZBU02000010">
    <property type="protein sequence ID" value="TKR62290.1"/>
    <property type="molecule type" value="Genomic_DNA"/>
</dbReference>
<keyword evidence="3" id="KW-1185">Reference proteome</keyword>
<feature type="transmembrane region" description="Helical" evidence="1">
    <location>
        <begin position="21"/>
        <end position="42"/>
    </location>
</feature>
<dbReference type="OrthoDB" id="5794956at2759"/>
<dbReference type="Proteomes" id="UP000298663">
    <property type="component" value="Unassembled WGS sequence"/>
</dbReference>
<keyword evidence="1" id="KW-0812">Transmembrane</keyword>
<evidence type="ECO:0000313" key="3">
    <source>
        <dbReference type="Proteomes" id="UP000298663"/>
    </source>
</evidence>
<comment type="caution">
    <text evidence="2">The sequence shown here is derived from an EMBL/GenBank/DDBJ whole genome shotgun (WGS) entry which is preliminary data.</text>
</comment>
<evidence type="ECO:0000256" key="1">
    <source>
        <dbReference type="SAM" id="Phobius"/>
    </source>
</evidence>
<protein>
    <submittedName>
        <fullName evidence="2">Uncharacterized protein</fullName>
    </submittedName>
</protein>